<feature type="compositionally biased region" description="Low complexity" evidence="1">
    <location>
        <begin position="86"/>
        <end position="96"/>
    </location>
</feature>
<evidence type="ECO:0000313" key="3">
    <source>
        <dbReference type="Proteomes" id="UP000626109"/>
    </source>
</evidence>
<name>A0A813K645_POLGL</name>
<dbReference type="EMBL" id="CAJNNW010028882">
    <property type="protein sequence ID" value="CAE8698129.1"/>
    <property type="molecule type" value="Genomic_DNA"/>
</dbReference>
<proteinExistence type="predicted"/>
<accession>A0A813K645</accession>
<sequence>VAKEASEQAFTCLKSALLQMQEHGGGAGVFLRQPWTEERIGLLSSRLLALLLLPSGPGEIEKSQAQLTTKLLPVDLSGREEEQKASDSGQSSSDES</sequence>
<organism evidence="2 3">
    <name type="scientific">Polarella glacialis</name>
    <name type="common">Dinoflagellate</name>
    <dbReference type="NCBI Taxonomy" id="89957"/>
    <lineage>
        <taxon>Eukaryota</taxon>
        <taxon>Sar</taxon>
        <taxon>Alveolata</taxon>
        <taxon>Dinophyceae</taxon>
        <taxon>Suessiales</taxon>
        <taxon>Suessiaceae</taxon>
        <taxon>Polarella</taxon>
    </lineage>
</organism>
<gene>
    <name evidence="2" type="ORF">PGLA2088_LOCUS30583</name>
</gene>
<evidence type="ECO:0000313" key="2">
    <source>
        <dbReference type="EMBL" id="CAE8698129.1"/>
    </source>
</evidence>
<protein>
    <submittedName>
        <fullName evidence="2">Uncharacterized protein</fullName>
    </submittedName>
</protein>
<feature type="non-terminal residue" evidence="2">
    <location>
        <position position="1"/>
    </location>
</feature>
<dbReference type="AlphaFoldDB" id="A0A813K645"/>
<dbReference type="Proteomes" id="UP000626109">
    <property type="component" value="Unassembled WGS sequence"/>
</dbReference>
<reference evidence="2" key="1">
    <citation type="submission" date="2021-02" db="EMBL/GenBank/DDBJ databases">
        <authorList>
            <person name="Dougan E. K."/>
            <person name="Rhodes N."/>
            <person name="Thang M."/>
            <person name="Chan C."/>
        </authorList>
    </citation>
    <scope>NUCLEOTIDE SEQUENCE</scope>
</reference>
<comment type="caution">
    <text evidence="2">The sequence shown here is derived from an EMBL/GenBank/DDBJ whole genome shotgun (WGS) entry which is preliminary data.</text>
</comment>
<feature type="region of interest" description="Disordered" evidence="1">
    <location>
        <begin position="73"/>
        <end position="96"/>
    </location>
</feature>
<evidence type="ECO:0000256" key="1">
    <source>
        <dbReference type="SAM" id="MobiDB-lite"/>
    </source>
</evidence>